<dbReference type="Gene3D" id="3.30.2010.10">
    <property type="entry name" value="Metalloproteases ('zincins'), catalytic domain"/>
    <property type="match status" value="1"/>
</dbReference>
<gene>
    <name evidence="2" type="ORF">ACFPQ6_13115</name>
</gene>
<name>A0ABW1DKI9_9DEIO</name>
<sequence>MTQTHDRVAEYGTTRIPYRVIRRDRRTLSIEVLPDGRVQAVAPLDTPEQDIRWRVEKRGAWILKQQRELAVLPPPLPARRYVSGETHRYLGRQHRLRVSIGLPEGVRVTRGELLVTARTPERAELVLTEWFRARAKVIMEERMVWCLEAAEPFGVRHDGHFQLRTMKTQWGSCTRAGRLTFNPLLIHAPKDCIDYVLLHELCHMVEFNHGAAYYALLSRVLPGWKARRARLNRLVELAS</sequence>
<dbReference type="Proteomes" id="UP001595979">
    <property type="component" value="Unassembled WGS sequence"/>
</dbReference>
<dbReference type="PANTHER" id="PTHR30399:SF1">
    <property type="entry name" value="UTP PYROPHOSPHATASE"/>
    <property type="match status" value="1"/>
</dbReference>
<comment type="caution">
    <text evidence="2">The sequence shown here is derived from an EMBL/GenBank/DDBJ whole genome shotgun (WGS) entry which is preliminary data.</text>
</comment>
<feature type="domain" description="YgjP-like metallopeptidase" evidence="1">
    <location>
        <begin position="26"/>
        <end position="233"/>
    </location>
</feature>
<dbReference type="EMBL" id="JBHSOH010000016">
    <property type="protein sequence ID" value="MFC5849248.1"/>
    <property type="molecule type" value="Genomic_DNA"/>
</dbReference>
<organism evidence="2 3">
    <name type="scientific">Deinococcus petrolearius</name>
    <dbReference type="NCBI Taxonomy" id="1751295"/>
    <lineage>
        <taxon>Bacteria</taxon>
        <taxon>Thermotogati</taxon>
        <taxon>Deinococcota</taxon>
        <taxon>Deinococci</taxon>
        <taxon>Deinococcales</taxon>
        <taxon>Deinococcaceae</taxon>
        <taxon>Deinococcus</taxon>
    </lineage>
</organism>
<evidence type="ECO:0000259" key="1">
    <source>
        <dbReference type="Pfam" id="PF01863"/>
    </source>
</evidence>
<dbReference type="RefSeq" id="WP_380050199.1">
    <property type="nucleotide sequence ID" value="NZ_JBHSOH010000016.1"/>
</dbReference>
<reference evidence="3" key="1">
    <citation type="journal article" date="2019" name="Int. J. Syst. Evol. Microbiol.">
        <title>The Global Catalogue of Microorganisms (GCM) 10K type strain sequencing project: providing services to taxonomists for standard genome sequencing and annotation.</title>
        <authorList>
            <consortium name="The Broad Institute Genomics Platform"/>
            <consortium name="The Broad Institute Genome Sequencing Center for Infectious Disease"/>
            <person name="Wu L."/>
            <person name="Ma J."/>
        </authorList>
    </citation>
    <scope>NUCLEOTIDE SEQUENCE [LARGE SCALE GENOMIC DNA]</scope>
    <source>
        <strain evidence="3">CGMCC 1.15053</strain>
    </source>
</reference>
<protein>
    <submittedName>
        <fullName evidence="2">M48 family metallopeptidase</fullName>
    </submittedName>
</protein>
<evidence type="ECO:0000313" key="2">
    <source>
        <dbReference type="EMBL" id="MFC5849248.1"/>
    </source>
</evidence>
<dbReference type="InterPro" id="IPR053136">
    <property type="entry name" value="UTP_pyrophosphatase-like"/>
</dbReference>
<dbReference type="CDD" id="cd07344">
    <property type="entry name" value="M48_yhfN_like"/>
    <property type="match status" value="1"/>
</dbReference>
<dbReference type="InterPro" id="IPR002725">
    <property type="entry name" value="YgjP-like_metallopeptidase"/>
</dbReference>
<dbReference type="PANTHER" id="PTHR30399">
    <property type="entry name" value="UNCHARACTERIZED PROTEIN YGJP"/>
    <property type="match status" value="1"/>
</dbReference>
<evidence type="ECO:0000313" key="3">
    <source>
        <dbReference type="Proteomes" id="UP001595979"/>
    </source>
</evidence>
<keyword evidence="3" id="KW-1185">Reference proteome</keyword>
<proteinExistence type="predicted"/>
<accession>A0ABW1DKI9</accession>
<dbReference type="Pfam" id="PF01863">
    <property type="entry name" value="YgjP-like"/>
    <property type="match status" value="1"/>
</dbReference>